<evidence type="ECO:0008006" key="3">
    <source>
        <dbReference type="Google" id="ProtNLM"/>
    </source>
</evidence>
<dbReference type="RefSeq" id="WP_114842367.1">
    <property type="nucleotide sequence ID" value="NZ_NXID01000103.1"/>
</dbReference>
<dbReference type="AlphaFoldDB" id="A0AAX2AC56"/>
<keyword evidence="2" id="KW-1185">Reference proteome</keyword>
<dbReference type="Pfam" id="PF14305">
    <property type="entry name" value="ATPgrasp_TupA"/>
    <property type="match status" value="1"/>
</dbReference>
<proteinExistence type="predicted"/>
<name>A0AAX2AC56_9BACT</name>
<evidence type="ECO:0000313" key="2">
    <source>
        <dbReference type="Proteomes" id="UP000290092"/>
    </source>
</evidence>
<dbReference type="Proteomes" id="UP000290092">
    <property type="component" value="Unassembled WGS sequence"/>
</dbReference>
<reference evidence="1 2" key="1">
    <citation type="submission" date="2017-09" db="EMBL/GenBank/DDBJ databases">
        <title>Genomics of the genus Arcobacter.</title>
        <authorList>
            <person name="Perez-Cataluna A."/>
            <person name="Figueras M.J."/>
            <person name="Salas-Masso N."/>
        </authorList>
    </citation>
    <scope>NUCLEOTIDE SEQUENCE [LARGE SCALE GENOMIC DNA]</scope>
    <source>
        <strain evidence="1 2">CECT 7386</strain>
    </source>
</reference>
<evidence type="ECO:0000313" key="1">
    <source>
        <dbReference type="EMBL" id="RXK12009.1"/>
    </source>
</evidence>
<sequence>MLKNLKYFIRYLLIPDPLYIKYKFKKYLKYNLNLKNPKSFNEKLQWLKINDRTKLHTKCADKYLVREYIEEKIGKEYLIPLIFVTDKIEDISIEKLPDFPVIIKPNHSRGAYIIKDKFKSNLKSIQKKLKDELKVNFYYRTREWQYKHIKPLIIVEKLLLDENNQIPSDYKFLCMNGKVQLIQVDVDRFDKHEKTLYNKNWERQDFEFNFPKGKDIKKPKLLEKMIEISEILSKDFIFVRVDLYTLQDKIYFGELTFHPAGGFGWFNPPEFDFILGEKLILKKT</sequence>
<comment type="caution">
    <text evidence="1">The sequence shown here is derived from an EMBL/GenBank/DDBJ whole genome shotgun (WGS) entry which is preliminary data.</text>
</comment>
<dbReference type="InterPro" id="IPR029465">
    <property type="entry name" value="ATPgrasp_TupA"/>
</dbReference>
<dbReference type="KEGG" id="amyt:AMYT_1964"/>
<dbReference type="EMBL" id="NXID01000103">
    <property type="protein sequence ID" value="RXK12009.1"/>
    <property type="molecule type" value="Genomic_DNA"/>
</dbReference>
<gene>
    <name evidence="1" type="ORF">CP985_14820</name>
</gene>
<organism evidence="1 2">
    <name type="scientific">Malaciobacter mytili LMG 24559</name>
    <dbReference type="NCBI Taxonomy" id="1032238"/>
    <lineage>
        <taxon>Bacteria</taxon>
        <taxon>Pseudomonadati</taxon>
        <taxon>Campylobacterota</taxon>
        <taxon>Epsilonproteobacteria</taxon>
        <taxon>Campylobacterales</taxon>
        <taxon>Arcobacteraceae</taxon>
        <taxon>Malaciobacter</taxon>
    </lineage>
</organism>
<accession>A0AAX2AC56</accession>
<protein>
    <recommendedName>
        <fullName evidence="3">Glycosyltransferase</fullName>
    </recommendedName>
</protein>